<evidence type="ECO:0000313" key="2">
    <source>
        <dbReference type="EMBL" id="KAF2452460.1"/>
    </source>
</evidence>
<proteinExistence type="predicted"/>
<sequence>MDGAASVLAVVSIAIQLSNEVLKLKTFLKSVQNAQEERAAVIQDLNTLAIILQDIRSSTELHGSCEAIHSALVSCRERLNVLSNFTAKFRAGIGSPSRLDRQRAAFNFVVKAKGVEEFKKGLGEAKMTLLLAYQHVSNRWQLSRFDSQQDMLLKLSASLAQISTQSDADKSPSGQFLTEARYSPDHHFTGLLEFPASSPGKHRTAIVEDAKAALAISSTDPAPVHDQFPRTASPRGPAKSKELRKSITYSSWVSILGHVYIMSTVHHQDNPGENCNGSETKTKTVLVPSWWLQKLGLRKLIRTSVGWSDHSGWNISLKPVCIRPYDTLIFRLCKSDDVHSVRALLHHREASIHDVDPEGRTLLELVCILWHLP</sequence>
<keyword evidence="3" id="KW-1185">Reference proteome</keyword>
<dbReference type="EMBL" id="MU001709">
    <property type="protein sequence ID" value="KAF2452460.1"/>
    <property type="molecule type" value="Genomic_DNA"/>
</dbReference>
<dbReference type="OrthoDB" id="3200163at2759"/>
<evidence type="ECO:0008006" key="4">
    <source>
        <dbReference type="Google" id="ProtNLM"/>
    </source>
</evidence>
<reference evidence="2" key="1">
    <citation type="journal article" date="2020" name="Stud. Mycol.">
        <title>101 Dothideomycetes genomes: a test case for predicting lifestyles and emergence of pathogens.</title>
        <authorList>
            <person name="Haridas S."/>
            <person name="Albert R."/>
            <person name="Binder M."/>
            <person name="Bloem J."/>
            <person name="Labutti K."/>
            <person name="Salamov A."/>
            <person name="Andreopoulos B."/>
            <person name="Baker S."/>
            <person name="Barry K."/>
            <person name="Bills G."/>
            <person name="Bluhm B."/>
            <person name="Cannon C."/>
            <person name="Castanera R."/>
            <person name="Culley D."/>
            <person name="Daum C."/>
            <person name="Ezra D."/>
            <person name="Gonzalez J."/>
            <person name="Henrissat B."/>
            <person name="Kuo A."/>
            <person name="Liang C."/>
            <person name="Lipzen A."/>
            <person name="Lutzoni F."/>
            <person name="Magnuson J."/>
            <person name="Mondo S."/>
            <person name="Nolan M."/>
            <person name="Ohm R."/>
            <person name="Pangilinan J."/>
            <person name="Park H.-J."/>
            <person name="Ramirez L."/>
            <person name="Alfaro M."/>
            <person name="Sun H."/>
            <person name="Tritt A."/>
            <person name="Yoshinaga Y."/>
            <person name="Zwiers L.-H."/>
            <person name="Turgeon B."/>
            <person name="Goodwin S."/>
            <person name="Spatafora J."/>
            <person name="Crous P."/>
            <person name="Grigoriev I."/>
        </authorList>
    </citation>
    <scope>NUCLEOTIDE SEQUENCE</scope>
    <source>
        <strain evidence="2">ATCC 16933</strain>
    </source>
</reference>
<dbReference type="AlphaFoldDB" id="A0A6A6NL55"/>
<gene>
    <name evidence="2" type="ORF">BDY21DRAFT_172558</name>
</gene>
<evidence type="ECO:0000256" key="1">
    <source>
        <dbReference type="SAM" id="MobiDB-lite"/>
    </source>
</evidence>
<evidence type="ECO:0000313" key="3">
    <source>
        <dbReference type="Proteomes" id="UP000799766"/>
    </source>
</evidence>
<feature type="region of interest" description="Disordered" evidence="1">
    <location>
        <begin position="221"/>
        <end position="241"/>
    </location>
</feature>
<organism evidence="2 3">
    <name type="scientific">Lineolata rhizophorae</name>
    <dbReference type="NCBI Taxonomy" id="578093"/>
    <lineage>
        <taxon>Eukaryota</taxon>
        <taxon>Fungi</taxon>
        <taxon>Dikarya</taxon>
        <taxon>Ascomycota</taxon>
        <taxon>Pezizomycotina</taxon>
        <taxon>Dothideomycetes</taxon>
        <taxon>Dothideomycetes incertae sedis</taxon>
        <taxon>Lineolatales</taxon>
        <taxon>Lineolataceae</taxon>
        <taxon>Lineolata</taxon>
    </lineage>
</organism>
<dbReference type="Proteomes" id="UP000799766">
    <property type="component" value="Unassembled WGS sequence"/>
</dbReference>
<name>A0A6A6NL55_9PEZI</name>
<protein>
    <recommendedName>
        <fullName evidence="4">Fungal N-terminal domain-containing protein</fullName>
    </recommendedName>
</protein>
<accession>A0A6A6NL55</accession>